<dbReference type="PROSITE" id="PS51687">
    <property type="entry name" value="SAM_MT_RNA_M5U"/>
    <property type="match status" value="1"/>
</dbReference>
<dbReference type="Pfam" id="PF05958">
    <property type="entry name" value="tRNA_U5-meth_tr"/>
    <property type="match status" value="1"/>
</dbReference>
<dbReference type="NCBIfam" id="TIGR00479">
    <property type="entry name" value="rumA"/>
    <property type="match status" value="1"/>
</dbReference>
<comment type="similarity">
    <text evidence="4">Belongs to the class I-like SAM-binding methyltransferase superfamily. RNA M5U methyltransferase family.</text>
</comment>
<dbReference type="InterPro" id="IPR002792">
    <property type="entry name" value="TRAM_dom"/>
</dbReference>
<feature type="active site" evidence="5">
    <location>
        <position position="422"/>
    </location>
</feature>
<dbReference type="FunFam" id="2.40.50.1070:FF:000003">
    <property type="entry name" value="23S rRNA (Uracil-5-)-methyltransferase RumA"/>
    <property type="match status" value="1"/>
</dbReference>
<evidence type="ECO:0000256" key="3">
    <source>
        <dbReference type="ARBA" id="ARBA00022691"/>
    </source>
</evidence>
<evidence type="ECO:0000313" key="8">
    <source>
        <dbReference type="Proteomes" id="UP000035618"/>
    </source>
</evidence>
<feature type="active site" description="Nucleophile" evidence="4">
    <location>
        <position position="422"/>
    </location>
</feature>
<organism evidence="7 8">
    <name type="scientific">Ligilactobacillus ruminis</name>
    <dbReference type="NCBI Taxonomy" id="1623"/>
    <lineage>
        <taxon>Bacteria</taxon>
        <taxon>Bacillati</taxon>
        <taxon>Bacillota</taxon>
        <taxon>Bacilli</taxon>
        <taxon>Lactobacillales</taxon>
        <taxon>Lactobacillaceae</taxon>
        <taxon>Ligilactobacillus</taxon>
    </lineage>
</organism>
<proteinExistence type="inferred from homology"/>
<keyword evidence="1 4" id="KW-0489">Methyltransferase</keyword>
<dbReference type="GO" id="GO:0070475">
    <property type="term" value="P:rRNA base methylation"/>
    <property type="evidence" value="ECO:0007669"/>
    <property type="project" value="TreeGrafter"/>
</dbReference>
<dbReference type="InterPro" id="IPR012340">
    <property type="entry name" value="NA-bd_OB-fold"/>
</dbReference>
<dbReference type="InterPro" id="IPR029063">
    <property type="entry name" value="SAM-dependent_MTases_sf"/>
</dbReference>
<evidence type="ECO:0000313" key="7">
    <source>
        <dbReference type="EMBL" id="KLA46674.1"/>
    </source>
</evidence>
<dbReference type="PANTHER" id="PTHR11061:SF30">
    <property type="entry name" value="TRNA (URACIL(54)-C(5))-METHYLTRANSFERASE"/>
    <property type="match status" value="1"/>
</dbReference>
<accession>A0A837ITM9</accession>
<dbReference type="GO" id="GO:0070041">
    <property type="term" value="F:rRNA (uridine-C5-)-methyltransferase activity"/>
    <property type="evidence" value="ECO:0007669"/>
    <property type="project" value="TreeGrafter"/>
</dbReference>
<dbReference type="InterPro" id="IPR010280">
    <property type="entry name" value="U5_MeTrfase_fam"/>
</dbReference>
<comment type="caution">
    <text evidence="7">The sequence shown here is derived from an EMBL/GenBank/DDBJ whole genome shotgun (WGS) entry which is preliminary data.</text>
</comment>
<feature type="domain" description="TRAM" evidence="6">
    <location>
        <begin position="16"/>
        <end position="74"/>
    </location>
</feature>
<dbReference type="PROSITE" id="PS01231">
    <property type="entry name" value="TRMA_2"/>
    <property type="match status" value="1"/>
</dbReference>
<keyword evidence="3 4" id="KW-0949">S-adenosyl-L-methionine</keyword>
<reference evidence="7 8" key="1">
    <citation type="journal article" date="2015" name="BMC Microbiol.">
        <title>Lactobacillus ruminis strains cluster according to their mammalian gut source.</title>
        <authorList>
            <person name="O' Donnell M.M."/>
            <person name="Harris H.M."/>
            <person name="Lynch D.B."/>
            <person name="Ross R.P."/>
            <person name="O'Toole P.W."/>
        </authorList>
    </citation>
    <scope>NUCLEOTIDE SEQUENCE [LARGE SCALE GENOMIC DNA]</scope>
    <source>
        <strain evidence="7 8">ATCC 27780</strain>
    </source>
</reference>
<feature type="binding site" evidence="4">
    <location>
        <position position="297"/>
    </location>
    <ligand>
        <name>S-adenosyl-L-methionine</name>
        <dbReference type="ChEBI" id="CHEBI:59789"/>
    </ligand>
</feature>
<dbReference type="PROSITE" id="PS01230">
    <property type="entry name" value="TRMA_1"/>
    <property type="match status" value="1"/>
</dbReference>
<name>A0A837ITM9_9LACO</name>
<evidence type="ECO:0000256" key="1">
    <source>
        <dbReference type="ARBA" id="ARBA00022603"/>
    </source>
</evidence>
<dbReference type="Gene3D" id="2.40.50.140">
    <property type="entry name" value="Nucleic acid-binding proteins"/>
    <property type="match status" value="1"/>
</dbReference>
<feature type="binding site" evidence="4">
    <location>
        <position position="326"/>
    </location>
    <ligand>
        <name>S-adenosyl-L-methionine</name>
        <dbReference type="ChEBI" id="CHEBI:59789"/>
    </ligand>
</feature>
<feature type="binding site" evidence="4">
    <location>
        <position position="347"/>
    </location>
    <ligand>
        <name>S-adenosyl-L-methionine</name>
        <dbReference type="ChEBI" id="CHEBI:59789"/>
    </ligand>
</feature>
<gene>
    <name evidence="7" type="ORF">LRB_688</name>
</gene>
<dbReference type="Gene3D" id="2.40.50.1070">
    <property type="match status" value="1"/>
</dbReference>
<dbReference type="SUPFAM" id="SSF50249">
    <property type="entry name" value="Nucleic acid-binding proteins"/>
    <property type="match status" value="1"/>
</dbReference>
<dbReference type="EMBL" id="JHAJ01000040">
    <property type="protein sequence ID" value="KLA46674.1"/>
    <property type="molecule type" value="Genomic_DNA"/>
</dbReference>
<evidence type="ECO:0000256" key="4">
    <source>
        <dbReference type="PROSITE-ProRule" id="PRU01024"/>
    </source>
</evidence>
<keyword evidence="2 4" id="KW-0808">Transferase</keyword>
<evidence type="ECO:0000259" key="6">
    <source>
        <dbReference type="PROSITE" id="PS50926"/>
    </source>
</evidence>
<dbReference type="AlphaFoldDB" id="A0A837ITM9"/>
<dbReference type="SUPFAM" id="SSF53335">
    <property type="entry name" value="S-adenosyl-L-methionine-dependent methyltransferases"/>
    <property type="match status" value="1"/>
</dbReference>
<evidence type="ECO:0000256" key="2">
    <source>
        <dbReference type="ARBA" id="ARBA00022679"/>
    </source>
</evidence>
<dbReference type="Proteomes" id="UP000035618">
    <property type="component" value="Unassembled WGS sequence"/>
</dbReference>
<dbReference type="FunFam" id="3.40.50.150:FF:000009">
    <property type="entry name" value="23S rRNA (Uracil(1939)-C(5))-methyltransferase RlmD"/>
    <property type="match status" value="1"/>
</dbReference>
<evidence type="ECO:0000256" key="5">
    <source>
        <dbReference type="PROSITE-ProRule" id="PRU10015"/>
    </source>
</evidence>
<dbReference type="PROSITE" id="PS50926">
    <property type="entry name" value="TRAM"/>
    <property type="match status" value="1"/>
</dbReference>
<sequence length="472" mass="53422">MEFYTQRKISMKFKPPVSKNQELTATVTDLTYQGMGVVKVDGYTLFCDDALPGEEIRLHVLKVGKNYGYAKVIERLTTSKDRVESQGRAYSQAGIAPLQHLAYPAQLKFKQKQIQDLLKKAHLDDIEVAETIGMKDPFHYRNKAQVPVRGTKGDLKTGFFKRGSHNFLPLENFLIQDERIDEILKEVIKVLNAYELEPYDEERHSGMIRHLMVRIGHYSREAMVVIVTKNGRLPHDREIAEKIVAACPDVVSVMQNVNRDRTNVILGQKTKLLFGRNHIKDTLNGLEFEISAQSFYQVNPVQTEKLYQTAIRFANLTGEETAIDAYCGIGTISLSLAEKCRAVYGVEIVEAAIEDAKRNAELNELDNLRFEVGNAEDWMAKWKEKGIRPNVIMVDPPRKGLTESLIESATGMNPDRIVYVSCNPATLVRDIQSLMEKGYHVEGRIQPVDQFPQTAHVESVTLLQRDASRGEA</sequence>
<dbReference type="PANTHER" id="PTHR11061">
    <property type="entry name" value="RNA M5U METHYLTRANSFERASE"/>
    <property type="match status" value="1"/>
</dbReference>
<dbReference type="CDD" id="cd02440">
    <property type="entry name" value="AdoMet_MTases"/>
    <property type="match status" value="1"/>
</dbReference>
<dbReference type="Gene3D" id="3.40.50.150">
    <property type="entry name" value="Vaccinia Virus protein VP39"/>
    <property type="match status" value="1"/>
</dbReference>
<feature type="binding site" evidence="4">
    <location>
        <position position="395"/>
    </location>
    <ligand>
        <name>S-adenosyl-L-methionine</name>
        <dbReference type="ChEBI" id="CHEBI:59789"/>
    </ligand>
</feature>
<dbReference type="Pfam" id="PF01938">
    <property type="entry name" value="TRAM"/>
    <property type="match status" value="1"/>
</dbReference>
<dbReference type="InterPro" id="IPR030390">
    <property type="entry name" value="MeTrfase_TrmA_AS"/>
</dbReference>
<protein>
    <submittedName>
        <fullName evidence="7">23S rRNA (Uracil-5-)-methyltransferase</fullName>
    </submittedName>
</protein>
<dbReference type="InterPro" id="IPR030391">
    <property type="entry name" value="MeTrfase_TrmA_CS"/>
</dbReference>